<dbReference type="EMBL" id="BSVB01000001">
    <property type="protein sequence ID" value="GMA96653.1"/>
    <property type="molecule type" value="Genomic_DNA"/>
</dbReference>
<proteinExistence type="predicted"/>
<dbReference type="InterPro" id="IPR035093">
    <property type="entry name" value="RelE/ParE_toxin_dom_sf"/>
</dbReference>
<reference evidence="2" key="1">
    <citation type="journal article" date="2019" name="Int. J. Syst. Evol. Microbiol.">
        <title>The Global Catalogue of Microorganisms (GCM) 10K type strain sequencing project: providing services to taxonomists for standard genome sequencing and annotation.</title>
        <authorList>
            <consortium name="The Broad Institute Genomics Platform"/>
            <consortium name="The Broad Institute Genome Sequencing Center for Infectious Disease"/>
            <person name="Wu L."/>
            <person name="Ma J."/>
        </authorList>
    </citation>
    <scope>NUCLEOTIDE SEQUENCE [LARGE SCALE GENOMIC DNA]</scope>
    <source>
        <strain evidence="2">NBRC 108894</strain>
    </source>
</reference>
<dbReference type="RefSeq" id="WP_284255178.1">
    <property type="nucleotide sequence ID" value="NZ_BSVB01000001.1"/>
</dbReference>
<comment type="caution">
    <text evidence="1">The sequence shown here is derived from an EMBL/GenBank/DDBJ whole genome shotgun (WGS) entry which is preliminary data.</text>
</comment>
<evidence type="ECO:0000313" key="1">
    <source>
        <dbReference type="EMBL" id="GMA96653.1"/>
    </source>
</evidence>
<organism evidence="1 2">
    <name type="scientific">Pseudolysinimonas kribbensis</name>
    <dbReference type="NCBI Taxonomy" id="433641"/>
    <lineage>
        <taxon>Bacteria</taxon>
        <taxon>Bacillati</taxon>
        <taxon>Actinomycetota</taxon>
        <taxon>Actinomycetes</taxon>
        <taxon>Micrococcales</taxon>
        <taxon>Microbacteriaceae</taxon>
        <taxon>Pseudolysinimonas</taxon>
    </lineage>
</organism>
<evidence type="ECO:0008006" key="3">
    <source>
        <dbReference type="Google" id="ProtNLM"/>
    </source>
</evidence>
<accession>A0ABQ6K8Q9</accession>
<sequence>MIKSFHHKGLEALYTTGSKRGVQADHVAKLTRILTALDAAHARKILTSPLTGSTS</sequence>
<dbReference type="Pfam" id="PF05015">
    <property type="entry name" value="HigB-like_toxin"/>
    <property type="match status" value="1"/>
</dbReference>
<protein>
    <recommendedName>
        <fullName evidence="3">Plasmid maintenance system killer protein</fullName>
    </recommendedName>
</protein>
<keyword evidence="2" id="KW-1185">Reference proteome</keyword>
<name>A0ABQ6K8Q9_9MICO</name>
<evidence type="ECO:0000313" key="2">
    <source>
        <dbReference type="Proteomes" id="UP001157034"/>
    </source>
</evidence>
<dbReference type="Proteomes" id="UP001157034">
    <property type="component" value="Unassembled WGS sequence"/>
</dbReference>
<dbReference type="InterPro" id="IPR007711">
    <property type="entry name" value="HigB-1"/>
</dbReference>
<dbReference type="Gene3D" id="3.30.2310.20">
    <property type="entry name" value="RelE-like"/>
    <property type="match status" value="1"/>
</dbReference>
<gene>
    <name evidence="1" type="ORF">GCM10025881_34770</name>
</gene>